<dbReference type="PANTHER" id="PTHR36509">
    <property type="entry name" value="BLL3101 PROTEIN"/>
    <property type="match status" value="1"/>
</dbReference>
<dbReference type="Pfam" id="PF06742">
    <property type="entry name" value="DUF1214"/>
    <property type="match status" value="1"/>
</dbReference>
<organism evidence="4 5">
    <name type="scientific">Sandarakinorhabdus glacialis</name>
    <dbReference type="NCBI Taxonomy" id="1614636"/>
    <lineage>
        <taxon>Bacteria</taxon>
        <taxon>Pseudomonadati</taxon>
        <taxon>Pseudomonadota</taxon>
        <taxon>Alphaproteobacteria</taxon>
        <taxon>Sphingomonadales</taxon>
        <taxon>Sphingosinicellaceae</taxon>
        <taxon>Sandarakinorhabdus</taxon>
    </lineage>
</organism>
<evidence type="ECO:0000256" key="1">
    <source>
        <dbReference type="SAM" id="SignalP"/>
    </source>
</evidence>
<reference evidence="4" key="2">
    <citation type="submission" date="2020-09" db="EMBL/GenBank/DDBJ databases">
        <authorList>
            <person name="Sun Q."/>
            <person name="Zhou Y."/>
        </authorList>
    </citation>
    <scope>NUCLEOTIDE SEQUENCE</scope>
    <source>
        <strain evidence="4">CGMCC 1.15519</strain>
    </source>
</reference>
<sequence length="465" mass="49625">MRHLTLFTAAILLGQSAVALAIPAKPGSRVQKTSPNTAKRPATVPATLPNTPEIAELRRSFRFAFPIYEFMRTRSAQLARAQAAGVPNAVNVVIPKLTLADATTREVTTPNNDTLYGSAWLDLAGGPVLLDIPALPNRYNSAALMSIQTDNTAILGTRTGSQGGRYAIVGPGFSGTTPLGAELIRSASNDAWLLIRVLVKDDKDLPAAAKALGDYKLTPAADSAAAVPATKAPAAPDARTFLAVVNLALSRSSANLELAARAATFGLANPTPDKVALFNKYLPALRNELKGGLSSAGEVVEGWSYPHLATGDFGENDDLRSQIALGGLAALPRIEAMYLTARSDKDGAPLEGSKSYRVKLPRGLPVGAFWSLTMYQQEADGRLFFVPNDLNRFAVGDRSRQLRAERDGSYEIFVQAAKPEGERVVNWLPAPKGKFVMVFRGYLPRAPLLDGSFRLPPVEVGEVVP</sequence>
<dbReference type="EMBL" id="BMJM01000001">
    <property type="protein sequence ID" value="GGD98682.1"/>
    <property type="molecule type" value="Genomic_DNA"/>
</dbReference>
<reference evidence="4" key="1">
    <citation type="journal article" date="2014" name="Int. J. Syst. Evol. Microbiol.">
        <title>Complete genome sequence of Corynebacterium casei LMG S-19264T (=DSM 44701T), isolated from a smear-ripened cheese.</title>
        <authorList>
            <consortium name="US DOE Joint Genome Institute (JGI-PGF)"/>
            <person name="Walter F."/>
            <person name="Albersmeier A."/>
            <person name="Kalinowski J."/>
            <person name="Ruckert C."/>
        </authorList>
    </citation>
    <scope>NUCLEOTIDE SEQUENCE</scope>
    <source>
        <strain evidence="4">CGMCC 1.15519</strain>
    </source>
</reference>
<dbReference type="RefSeq" id="WP_188760951.1">
    <property type="nucleotide sequence ID" value="NZ_BMJM01000001.1"/>
</dbReference>
<evidence type="ECO:0000259" key="3">
    <source>
        <dbReference type="Pfam" id="PF06863"/>
    </source>
</evidence>
<keyword evidence="1" id="KW-0732">Signal</keyword>
<comment type="caution">
    <text evidence="4">The sequence shown here is derived from an EMBL/GenBank/DDBJ whole genome shotgun (WGS) entry which is preliminary data.</text>
</comment>
<dbReference type="Proteomes" id="UP000635071">
    <property type="component" value="Unassembled WGS sequence"/>
</dbReference>
<feature type="chain" id="PRO_5037908846" evidence="1">
    <location>
        <begin position="22"/>
        <end position="465"/>
    </location>
</feature>
<protein>
    <submittedName>
        <fullName evidence="4">Phosphatidylserine decarboxylase</fullName>
    </submittedName>
</protein>
<feature type="domain" description="DUF1214" evidence="2">
    <location>
        <begin position="335"/>
        <end position="445"/>
    </location>
</feature>
<dbReference type="InterPro" id="IPR037050">
    <property type="entry name" value="DUF1254_sf"/>
</dbReference>
<dbReference type="AlphaFoldDB" id="A0A916ZIV4"/>
<dbReference type="InterPro" id="IPR037049">
    <property type="entry name" value="DUF1214_C_sf"/>
</dbReference>
<dbReference type="Pfam" id="PF06863">
    <property type="entry name" value="DUF1254"/>
    <property type="match status" value="1"/>
</dbReference>
<dbReference type="InterPro" id="IPR010621">
    <property type="entry name" value="DUF1214"/>
</dbReference>
<dbReference type="Gene3D" id="2.60.120.600">
    <property type="entry name" value="Domain of unknown function DUF1214, C-terminal domain"/>
    <property type="match status" value="1"/>
</dbReference>
<evidence type="ECO:0000313" key="5">
    <source>
        <dbReference type="Proteomes" id="UP000635071"/>
    </source>
</evidence>
<dbReference type="Gene3D" id="2.60.40.1610">
    <property type="entry name" value="Domain of unknown function DUF1254"/>
    <property type="match status" value="1"/>
</dbReference>
<name>A0A916ZIV4_9SPHN</name>
<gene>
    <name evidence="4" type="ORF">GCM10011529_00950</name>
</gene>
<feature type="domain" description="DUF1254" evidence="3">
    <location>
        <begin position="91"/>
        <end position="219"/>
    </location>
</feature>
<dbReference type="SUPFAM" id="SSF160935">
    <property type="entry name" value="VPA0735-like"/>
    <property type="match status" value="1"/>
</dbReference>
<feature type="signal peptide" evidence="1">
    <location>
        <begin position="1"/>
        <end position="21"/>
    </location>
</feature>
<evidence type="ECO:0000259" key="2">
    <source>
        <dbReference type="Pfam" id="PF06742"/>
    </source>
</evidence>
<keyword evidence="5" id="KW-1185">Reference proteome</keyword>
<proteinExistence type="predicted"/>
<dbReference type="PANTHER" id="PTHR36509:SF2">
    <property type="entry name" value="BLL3101 PROTEIN"/>
    <property type="match status" value="1"/>
</dbReference>
<accession>A0A916ZIV4</accession>
<dbReference type="InterPro" id="IPR010679">
    <property type="entry name" value="DUF1254"/>
</dbReference>
<evidence type="ECO:0000313" key="4">
    <source>
        <dbReference type="EMBL" id="GGD98682.1"/>
    </source>
</evidence>